<protein>
    <submittedName>
        <fullName evidence="1">Protein MICROTUBULE BINDING PROTEIN 2C</fullName>
    </submittedName>
</protein>
<proteinExistence type="predicted"/>
<dbReference type="Proteomes" id="UP001060215">
    <property type="component" value="Chromosome 15"/>
</dbReference>
<gene>
    <name evidence="1" type="ORF">LOK49_LG14G00457</name>
</gene>
<keyword evidence="2" id="KW-1185">Reference proteome</keyword>
<name>A0ACC0FBI4_9ERIC</name>
<evidence type="ECO:0000313" key="2">
    <source>
        <dbReference type="Proteomes" id="UP001060215"/>
    </source>
</evidence>
<accession>A0ACC0FBI4</accession>
<organism evidence="1 2">
    <name type="scientific">Camellia lanceoleosa</name>
    <dbReference type="NCBI Taxonomy" id="1840588"/>
    <lineage>
        <taxon>Eukaryota</taxon>
        <taxon>Viridiplantae</taxon>
        <taxon>Streptophyta</taxon>
        <taxon>Embryophyta</taxon>
        <taxon>Tracheophyta</taxon>
        <taxon>Spermatophyta</taxon>
        <taxon>Magnoliopsida</taxon>
        <taxon>eudicotyledons</taxon>
        <taxon>Gunneridae</taxon>
        <taxon>Pentapetalae</taxon>
        <taxon>asterids</taxon>
        <taxon>Ericales</taxon>
        <taxon>Theaceae</taxon>
        <taxon>Camellia</taxon>
    </lineage>
</organism>
<comment type="caution">
    <text evidence="1">The sequence shown here is derived from an EMBL/GenBank/DDBJ whole genome shotgun (WGS) entry which is preliminary data.</text>
</comment>
<sequence length="159" mass="17974">MLRQFLNFLLQGITNRKGPGRVDCIKGTSGRSSKELLEKEELLKSAEISKTQMTSMNSKFEELKHQAADKDSLIKSTQLQLSEAKIKLADKQAGLEKLQWKAMTSNKKVEKLQEELGSMQGEISSFLSLFEGLTKNHPTMSAEDYDVTPYHLNHLPHTH</sequence>
<evidence type="ECO:0000313" key="1">
    <source>
        <dbReference type="EMBL" id="KAI7986015.1"/>
    </source>
</evidence>
<dbReference type="EMBL" id="CM045772">
    <property type="protein sequence ID" value="KAI7986015.1"/>
    <property type="molecule type" value="Genomic_DNA"/>
</dbReference>
<reference evidence="1 2" key="1">
    <citation type="journal article" date="2022" name="Plant J.">
        <title>Chromosome-level genome of Camellia lanceoleosa provides a valuable resource for understanding genome evolution and self-incompatibility.</title>
        <authorList>
            <person name="Gong W."/>
            <person name="Xiao S."/>
            <person name="Wang L."/>
            <person name="Liao Z."/>
            <person name="Chang Y."/>
            <person name="Mo W."/>
            <person name="Hu G."/>
            <person name="Li W."/>
            <person name="Zhao G."/>
            <person name="Zhu H."/>
            <person name="Hu X."/>
            <person name="Ji K."/>
            <person name="Xiang X."/>
            <person name="Song Q."/>
            <person name="Yuan D."/>
            <person name="Jin S."/>
            <person name="Zhang L."/>
        </authorList>
    </citation>
    <scope>NUCLEOTIDE SEQUENCE [LARGE SCALE GENOMIC DNA]</scope>
    <source>
        <strain evidence="1">SQ_2022a</strain>
    </source>
</reference>